<dbReference type="EMBL" id="DAKRPA010000075">
    <property type="protein sequence ID" value="DAZ99891.1"/>
    <property type="molecule type" value="Genomic_DNA"/>
</dbReference>
<reference evidence="1" key="2">
    <citation type="journal article" date="2023" name="Microbiol Resour">
        <title>Decontamination and Annotation of the Draft Genome Sequence of the Oomycete Lagenidium giganteum ARSEF 373.</title>
        <authorList>
            <person name="Morgan W.R."/>
            <person name="Tartar A."/>
        </authorList>
    </citation>
    <scope>NUCLEOTIDE SEQUENCE</scope>
    <source>
        <strain evidence="1">ARSEF 373</strain>
    </source>
</reference>
<keyword evidence="2" id="KW-1185">Reference proteome</keyword>
<dbReference type="InterPro" id="IPR006624">
    <property type="entry name" value="Beta-propeller_rpt_TECPR"/>
</dbReference>
<accession>A0AAV2Z338</accession>
<gene>
    <name evidence="1" type="ORF">N0F65_008634</name>
</gene>
<name>A0AAV2Z338_9STRA</name>
<evidence type="ECO:0000313" key="1">
    <source>
        <dbReference type="EMBL" id="DAZ99891.1"/>
    </source>
</evidence>
<dbReference type="Pfam" id="PF19193">
    <property type="entry name" value="Tectonin"/>
    <property type="match status" value="4"/>
</dbReference>
<dbReference type="Proteomes" id="UP001146120">
    <property type="component" value="Unassembled WGS sequence"/>
</dbReference>
<organism evidence="1 2">
    <name type="scientific">Lagenidium giganteum</name>
    <dbReference type="NCBI Taxonomy" id="4803"/>
    <lineage>
        <taxon>Eukaryota</taxon>
        <taxon>Sar</taxon>
        <taxon>Stramenopiles</taxon>
        <taxon>Oomycota</taxon>
        <taxon>Peronosporomycetes</taxon>
        <taxon>Pythiales</taxon>
        <taxon>Pythiaceae</taxon>
    </lineage>
</organism>
<proteinExistence type="predicted"/>
<reference evidence="1" key="1">
    <citation type="submission" date="2022-11" db="EMBL/GenBank/DDBJ databases">
        <authorList>
            <person name="Morgan W.R."/>
            <person name="Tartar A."/>
        </authorList>
    </citation>
    <scope>NUCLEOTIDE SEQUENCE</scope>
    <source>
        <strain evidence="1">ARSEF 373</strain>
    </source>
</reference>
<sequence>MHVGAHERPLAVSMHRVGGGLCSRHGRNLVPATRPPSGVAGVTSLVERQTHARHLIAMVSFKAIVAGALACVSSVCAFESDFAVLKGQLTQVSFDGRTLCGVNSQNAIYCATDNLDAFPNWRLLQGSLKWIVVWGEDLWGVNNNDDIFWGNARGDPAWRQLPGKLSQISTDGKQLCGVNHNNDIFCADTSLRENPNWRQLPGKLQNLVVANGIIFGTAPDQTIWTGQAQGAPSFTKISGGLVQIAYDGEMLCGVNAYNQVYCADNNLRTDPNWRRLTGFITNPDGVLRNVDIQAGRLIGVGTDQTIYRKWLTPATTVFSSWRTLNGRLRQLNFDGKSVCGVNANDDIFCATQNFELIPNWNKLSGSLHNIDVNGNLLVGANSVKDIYRSTSGVGTANWVKVPGSLVQTSTDGQYICGTNHVYNIYCSQVSGNWFLVEGANMRHVVVWNGEMYAINTNNQIFYSATLEASPKWLKLDGGLNMIDFDGKRICGVDNNHDLWCADEGIRTSSPNWYKILGSNYNWVAVSGAQLFATSTTDVIYYRMDITAIGARAAYESDWDVIPGQLVQLSFDGLNLCGVNNANAVYCANDNLDGTPNWRKLDGSLKWVTVWGDNLWGVNSDNDVFYGSSVGDANWVQLQGKFAQIVSDGKQICAINADGDAFCADEGITSSPNWRQINGNMKLGNIDLNNGALFASALVDRSLYFGMSDGLTSFTRIGGWLSQISYDGEMICGVNYLNEVWCADNNLKNTNTNWRKLPGSFTFVDLSSGRMFAIGTDGKIYRKWFTPPPTQYGNWKTPNGKLTQVDFDGESICGVTAYNDIWCSENNWDSIADWRVIPGKLTQIALWGDRLYGIDPSGALVQGNTSGDSQWRKLPGDLTQVSTDGKSVCGVTWYNDVWCGDFDSVGNVAWRVVPIKFTQVVVQNGAIFGITPSGEIYSGRSRGDPNWVKVPGQLVNLRYDGLMLCGTTVYNDIWCADDGLFTGTPNWFLVDGKLSTITTDAARIVGLNSNSDIYFRNDL</sequence>
<evidence type="ECO:0000313" key="2">
    <source>
        <dbReference type="Proteomes" id="UP001146120"/>
    </source>
</evidence>
<dbReference type="AlphaFoldDB" id="A0AAV2Z338"/>
<dbReference type="SMART" id="SM00706">
    <property type="entry name" value="TECPR"/>
    <property type="match status" value="18"/>
</dbReference>
<protein>
    <submittedName>
        <fullName evidence="1">Uncharacterized protein</fullName>
    </submittedName>
</protein>
<comment type="caution">
    <text evidence="1">The sequence shown here is derived from an EMBL/GenBank/DDBJ whole genome shotgun (WGS) entry which is preliminary data.</text>
</comment>